<sequence length="55" mass="6023">MSVALPMVQCVKCKKWSAGPHFAGWCRLCLVFMGLDPDSNPCHQEKKDGTSMGVP</sequence>
<dbReference type="VEuPathDB" id="FungiDB:VP01_5762g2"/>
<reference evidence="1 2" key="1">
    <citation type="submission" date="2015-08" db="EMBL/GenBank/DDBJ databases">
        <title>Next Generation Sequencing and Analysis of the Genome of Puccinia sorghi L Schw, the Causal Agent of Maize Common Rust.</title>
        <authorList>
            <person name="Rochi L."/>
            <person name="Burguener G."/>
            <person name="Darino M."/>
            <person name="Turjanski A."/>
            <person name="Kreff E."/>
            <person name="Dieguez M.J."/>
            <person name="Sacco F."/>
        </authorList>
    </citation>
    <scope>NUCLEOTIDE SEQUENCE [LARGE SCALE GENOMIC DNA]</scope>
    <source>
        <strain evidence="1 2">RO10H11247</strain>
    </source>
</reference>
<proteinExistence type="predicted"/>
<evidence type="ECO:0000313" key="1">
    <source>
        <dbReference type="EMBL" id="KNZ48307.1"/>
    </source>
</evidence>
<name>A0A0L6UJ50_9BASI</name>
<keyword evidence="2" id="KW-1185">Reference proteome</keyword>
<accession>A0A0L6UJ50</accession>
<dbReference type="EMBL" id="LAVV01011010">
    <property type="protein sequence ID" value="KNZ48307.1"/>
    <property type="molecule type" value="Genomic_DNA"/>
</dbReference>
<gene>
    <name evidence="1" type="ORF">VP01_5762g2</name>
</gene>
<dbReference type="Proteomes" id="UP000037035">
    <property type="component" value="Unassembled WGS sequence"/>
</dbReference>
<organism evidence="1 2">
    <name type="scientific">Puccinia sorghi</name>
    <dbReference type="NCBI Taxonomy" id="27349"/>
    <lineage>
        <taxon>Eukaryota</taxon>
        <taxon>Fungi</taxon>
        <taxon>Dikarya</taxon>
        <taxon>Basidiomycota</taxon>
        <taxon>Pucciniomycotina</taxon>
        <taxon>Pucciniomycetes</taxon>
        <taxon>Pucciniales</taxon>
        <taxon>Pucciniaceae</taxon>
        <taxon>Puccinia</taxon>
    </lineage>
</organism>
<dbReference type="AlphaFoldDB" id="A0A0L6UJ50"/>
<protein>
    <submittedName>
        <fullName evidence="1">AlphaK I8</fullName>
    </submittedName>
</protein>
<evidence type="ECO:0000313" key="2">
    <source>
        <dbReference type="Proteomes" id="UP000037035"/>
    </source>
</evidence>
<comment type="caution">
    <text evidence="1">The sequence shown here is derived from an EMBL/GenBank/DDBJ whole genome shotgun (WGS) entry which is preliminary data.</text>
</comment>